<dbReference type="Gene3D" id="3.30.1150.10">
    <property type="match status" value="1"/>
</dbReference>
<evidence type="ECO:0000256" key="2">
    <source>
        <dbReference type="ARBA" id="ARBA00022692"/>
    </source>
</evidence>
<dbReference type="PROSITE" id="PS52015">
    <property type="entry name" value="TONB_CTD"/>
    <property type="match status" value="1"/>
</dbReference>
<dbReference type="GO" id="GO:0016020">
    <property type="term" value="C:membrane"/>
    <property type="evidence" value="ECO:0007669"/>
    <property type="project" value="UniProtKB-SubCell"/>
</dbReference>
<feature type="signal peptide" evidence="5">
    <location>
        <begin position="1"/>
        <end position="19"/>
    </location>
</feature>
<organism evidence="7 8">
    <name type="scientific">Sphingomonas aurantiaca</name>
    <dbReference type="NCBI Taxonomy" id="185949"/>
    <lineage>
        <taxon>Bacteria</taxon>
        <taxon>Pseudomonadati</taxon>
        <taxon>Pseudomonadota</taxon>
        <taxon>Alphaproteobacteria</taxon>
        <taxon>Sphingomonadales</taxon>
        <taxon>Sphingomonadaceae</taxon>
        <taxon>Sphingomonas</taxon>
    </lineage>
</organism>
<dbReference type="EMBL" id="CABVLI010000046">
    <property type="protein sequence ID" value="VVT28522.1"/>
    <property type="molecule type" value="Genomic_DNA"/>
</dbReference>
<dbReference type="RefSeq" id="WP_199861001.1">
    <property type="nucleotide sequence ID" value="NZ_LR701528.1"/>
</dbReference>
<dbReference type="GO" id="GO:0055085">
    <property type="term" value="P:transmembrane transport"/>
    <property type="evidence" value="ECO:0007669"/>
    <property type="project" value="InterPro"/>
</dbReference>
<evidence type="ECO:0000313" key="8">
    <source>
        <dbReference type="Proteomes" id="UP000326857"/>
    </source>
</evidence>
<keyword evidence="5" id="KW-0732">Signal</keyword>
<accession>A0A5E8AAT8</accession>
<evidence type="ECO:0000259" key="6">
    <source>
        <dbReference type="PROSITE" id="PS52015"/>
    </source>
</evidence>
<dbReference type="NCBIfam" id="TIGR01352">
    <property type="entry name" value="tonB_Cterm"/>
    <property type="match status" value="1"/>
</dbReference>
<dbReference type="AlphaFoldDB" id="A0A5E8AAT8"/>
<evidence type="ECO:0000256" key="3">
    <source>
        <dbReference type="ARBA" id="ARBA00022989"/>
    </source>
</evidence>
<dbReference type="InterPro" id="IPR037682">
    <property type="entry name" value="TonB_C"/>
</dbReference>
<dbReference type="Proteomes" id="UP000326857">
    <property type="component" value="Unassembled WGS sequence"/>
</dbReference>
<reference evidence="7 8" key="1">
    <citation type="submission" date="2019-09" db="EMBL/GenBank/DDBJ databases">
        <authorList>
            <person name="Dittami M. S."/>
        </authorList>
    </citation>
    <scope>NUCLEOTIDE SEQUENCE [LARGE SCALE GENOMIC DNA]</scope>
    <source>
        <strain evidence="7">SPHINGO391</strain>
    </source>
</reference>
<keyword evidence="3" id="KW-1133">Transmembrane helix</keyword>
<keyword evidence="4" id="KW-0472">Membrane</keyword>
<gene>
    <name evidence="7" type="ORF">SPHINGO391_500208</name>
</gene>
<feature type="chain" id="PRO_5022877024" description="TonB C-terminal domain-containing protein" evidence="5">
    <location>
        <begin position="20"/>
        <end position="119"/>
    </location>
</feature>
<evidence type="ECO:0000256" key="4">
    <source>
        <dbReference type="ARBA" id="ARBA00023136"/>
    </source>
</evidence>
<evidence type="ECO:0000313" key="7">
    <source>
        <dbReference type="EMBL" id="VVT28522.1"/>
    </source>
</evidence>
<protein>
    <recommendedName>
        <fullName evidence="6">TonB C-terminal domain-containing protein</fullName>
    </recommendedName>
</protein>
<feature type="domain" description="TonB C-terminal" evidence="6">
    <location>
        <begin position="14"/>
        <end position="108"/>
    </location>
</feature>
<evidence type="ECO:0000256" key="5">
    <source>
        <dbReference type="SAM" id="SignalP"/>
    </source>
</evidence>
<sequence>MLQAVLTFALLASAGAATSAQLISVQLDYPPTALHAGSEGVVAFEVKLAKNGKVTGCRVTQSSDHADLDQQTCSQLRKTAQFKPALDLMGKPVSTTYAGRLRWKLPRSAPETVPATVPQ</sequence>
<comment type="subcellular location">
    <subcellularLocation>
        <location evidence="1">Membrane</location>
        <topology evidence="1">Single-pass membrane protein</topology>
    </subcellularLocation>
</comment>
<evidence type="ECO:0000256" key="1">
    <source>
        <dbReference type="ARBA" id="ARBA00004167"/>
    </source>
</evidence>
<dbReference type="Pfam" id="PF03544">
    <property type="entry name" value="TonB_C"/>
    <property type="match status" value="1"/>
</dbReference>
<dbReference type="SUPFAM" id="SSF74653">
    <property type="entry name" value="TolA/TonB C-terminal domain"/>
    <property type="match status" value="1"/>
</dbReference>
<name>A0A5E8AAT8_9SPHN</name>
<proteinExistence type="predicted"/>
<dbReference type="InterPro" id="IPR006260">
    <property type="entry name" value="TonB/TolA_C"/>
</dbReference>
<keyword evidence="2" id="KW-0812">Transmembrane</keyword>